<reference evidence="4" key="2">
    <citation type="submission" date="2015-06" db="UniProtKB">
        <authorList>
            <consortium name="EnsemblMetazoa"/>
        </authorList>
    </citation>
    <scope>IDENTIFICATION</scope>
</reference>
<dbReference type="InterPro" id="IPR012674">
    <property type="entry name" value="Calycin"/>
</dbReference>
<dbReference type="EnsemblMetazoa" id="tetur31g01880.1">
    <property type="protein sequence ID" value="tetur31g01880.1"/>
    <property type="gene ID" value="tetur31g01880"/>
</dbReference>
<dbReference type="InterPro" id="IPR022271">
    <property type="entry name" value="Lipocalin_ApoD"/>
</dbReference>
<protein>
    <recommendedName>
        <fullName evidence="3">Lipocalin/cytosolic fatty-acid binding domain-containing protein</fullName>
    </recommendedName>
</protein>
<keyword evidence="2" id="KW-0732">Signal</keyword>
<dbReference type="Proteomes" id="UP000015104">
    <property type="component" value="Unassembled WGS sequence"/>
</dbReference>
<dbReference type="eggNOG" id="KOG4824">
    <property type="taxonomic scope" value="Eukaryota"/>
</dbReference>
<organism evidence="4 5">
    <name type="scientific">Tetranychus urticae</name>
    <name type="common">Two-spotted spider mite</name>
    <dbReference type="NCBI Taxonomy" id="32264"/>
    <lineage>
        <taxon>Eukaryota</taxon>
        <taxon>Metazoa</taxon>
        <taxon>Ecdysozoa</taxon>
        <taxon>Arthropoda</taxon>
        <taxon>Chelicerata</taxon>
        <taxon>Arachnida</taxon>
        <taxon>Acari</taxon>
        <taxon>Acariformes</taxon>
        <taxon>Trombidiformes</taxon>
        <taxon>Prostigmata</taxon>
        <taxon>Eleutherengona</taxon>
        <taxon>Raphignathae</taxon>
        <taxon>Tetranychoidea</taxon>
        <taxon>Tetranychidae</taxon>
        <taxon>Tetranychus</taxon>
    </lineage>
</organism>
<feature type="domain" description="Lipocalin/cytosolic fatty-acid binding" evidence="3">
    <location>
        <begin position="28"/>
        <end position="175"/>
    </location>
</feature>
<dbReference type="PANTHER" id="PTHR10612">
    <property type="entry name" value="APOLIPOPROTEIN D"/>
    <property type="match status" value="1"/>
</dbReference>
<dbReference type="GO" id="GO:0005737">
    <property type="term" value="C:cytoplasm"/>
    <property type="evidence" value="ECO:0007669"/>
    <property type="project" value="TreeGrafter"/>
</dbReference>
<evidence type="ECO:0000256" key="2">
    <source>
        <dbReference type="PIRNR" id="PIRNR036893"/>
    </source>
</evidence>
<dbReference type="SUPFAM" id="SSF50814">
    <property type="entry name" value="Lipocalins"/>
    <property type="match status" value="1"/>
</dbReference>
<dbReference type="EMBL" id="CAEY01000900">
    <property type="status" value="NOT_ANNOTATED_CDS"/>
    <property type="molecule type" value="Genomic_DNA"/>
</dbReference>
<dbReference type="AlphaFoldDB" id="T1L1I5"/>
<evidence type="ECO:0000313" key="5">
    <source>
        <dbReference type="Proteomes" id="UP000015104"/>
    </source>
</evidence>
<dbReference type="GO" id="GO:0000302">
    <property type="term" value="P:response to reactive oxygen species"/>
    <property type="evidence" value="ECO:0007669"/>
    <property type="project" value="TreeGrafter"/>
</dbReference>
<dbReference type="STRING" id="32264.T1L1I5"/>
<dbReference type="InterPro" id="IPR000566">
    <property type="entry name" value="Lipocln_cytosolic_FA-bd_dom"/>
</dbReference>
<dbReference type="Gene3D" id="2.40.128.20">
    <property type="match status" value="1"/>
</dbReference>
<feature type="signal peptide" evidence="2">
    <location>
        <begin position="1"/>
        <end position="19"/>
    </location>
</feature>
<evidence type="ECO:0000313" key="4">
    <source>
        <dbReference type="EnsemblMetazoa" id="tetur31g01880.1"/>
    </source>
</evidence>
<comment type="similarity">
    <text evidence="1 2">Belongs to the calycin superfamily. Lipocalin family.</text>
</comment>
<keyword evidence="5" id="KW-1185">Reference proteome</keyword>
<evidence type="ECO:0000256" key="1">
    <source>
        <dbReference type="ARBA" id="ARBA00006889"/>
    </source>
</evidence>
<evidence type="ECO:0000259" key="3">
    <source>
        <dbReference type="Pfam" id="PF08212"/>
    </source>
</evidence>
<reference evidence="5" key="1">
    <citation type="submission" date="2011-08" db="EMBL/GenBank/DDBJ databases">
        <authorList>
            <person name="Rombauts S."/>
        </authorList>
    </citation>
    <scope>NUCLEOTIDE SEQUENCE</scope>
    <source>
        <strain evidence="5">London</strain>
    </source>
</reference>
<dbReference type="Pfam" id="PF08212">
    <property type="entry name" value="Lipocalin_2"/>
    <property type="match status" value="1"/>
</dbReference>
<dbReference type="HOGENOM" id="CLU_068449_2_1_1"/>
<feature type="chain" id="PRO_5013434342" description="Lipocalin/cytosolic fatty-acid binding domain-containing protein" evidence="2">
    <location>
        <begin position="20"/>
        <end position="181"/>
    </location>
</feature>
<name>T1L1I5_TETUR</name>
<proteinExistence type="inferred from homology"/>
<dbReference type="GO" id="GO:0006629">
    <property type="term" value="P:lipid metabolic process"/>
    <property type="evidence" value="ECO:0007669"/>
    <property type="project" value="TreeGrafter"/>
</dbReference>
<dbReference type="PIRSF" id="PIRSF036893">
    <property type="entry name" value="Lipocalin_ApoD"/>
    <property type="match status" value="1"/>
</dbReference>
<dbReference type="PANTHER" id="PTHR10612:SF34">
    <property type="entry name" value="APOLIPOPROTEIN D"/>
    <property type="match status" value="1"/>
</dbReference>
<sequence>MKQFFAICVFAFSFASVFAIECQECNRSYLGTWYVIKSTKPYFEDGLRCLQADYKFDTTTGTFVTNSTGFDIFNDTVSRVQSAKSYVQDNKMVNIQNLTPCFLNLAAFYFLTTQYWVVDTDYNNYALVVSCNDVLDLLNCRDVWILSRKTTLDDNIVKNLVPKLDSGGIHDIKLVDMVQNC</sequence>
<accession>T1L1I5</accession>